<dbReference type="EMBL" id="CAFARE010000004">
    <property type="protein sequence ID" value="CAB4838124.1"/>
    <property type="molecule type" value="Genomic_DNA"/>
</dbReference>
<sequence>MTLMTADVVRFSPRNAFVLVIASTISALGFLWPFFYAGTDLPRTQIFFWLAITLALILIIAEVSNSRLDAKSVALLGVLAALIAALRPLGAGAVGIEPMWFLLILSARVFGPSFGFLLGMISVLVSALLTGGLGPWLGYQIFAAAWIGLLAGLLPGRKSLRGSREIVLLGIFAVLASELFGILMDLQFWPWALSTQTQLSYIPGGSIAENCAHFFTFHFLTAMAWDVPRAIFTTVLIVLAGNPVLSALRRTHARAAFLTPIEFSERVKLQKEV</sequence>
<dbReference type="GO" id="GO:0022857">
    <property type="term" value="F:transmembrane transporter activity"/>
    <property type="evidence" value="ECO:0007669"/>
    <property type="project" value="InterPro"/>
</dbReference>
<proteinExistence type="predicted"/>
<evidence type="ECO:0000313" key="3">
    <source>
        <dbReference type="EMBL" id="CAB4838124.1"/>
    </source>
</evidence>
<gene>
    <name evidence="2" type="ORF">UFOPK2942_00707</name>
    <name evidence="3" type="ORF">UFOPK3232_00246</name>
    <name evidence="4" type="ORF">UFOPK4382_00935</name>
</gene>
<keyword evidence="1" id="KW-0812">Transmembrane</keyword>
<accession>A0A6J6W5X6</accession>
<evidence type="ECO:0000256" key="1">
    <source>
        <dbReference type="SAM" id="Phobius"/>
    </source>
</evidence>
<dbReference type="EMBL" id="CAFAAA010000019">
    <property type="protein sequence ID" value="CAB4780512.1"/>
    <property type="molecule type" value="Genomic_DNA"/>
</dbReference>
<dbReference type="InterPro" id="IPR017196">
    <property type="entry name" value="ECF_substrate-spec_UCP037395"/>
</dbReference>
<dbReference type="PIRSF" id="PIRSF037395">
    <property type="entry name" value="UCP037395_ABCper"/>
    <property type="match status" value="1"/>
</dbReference>
<evidence type="ECO:0000313" key="2">
    <source>
        <dbReference type="EMBL" id="CAB4780512.1"/>
    </source>
</evidence>
<keyword evidence="1" id="KW-0472">Membrane</keyword>
<dbReference type="AlphaFoldDB" id="A0A6J6W5X6"/>
<dbReference type="InterPro" id="IPR024529">
    <property type="entry name" value="ECF_trnsprt_substrate-spec"/>
</dbReference>
<organism evidence="2">
    <name type="scientific">freshwater metagenome</name>
    <dbReference type="NCBI Taxonomy" id="449393"/>
    <lineage>
        <taxon>unclassified sequences</taxon>
        <taxon>metagenomes</taxon>
        <taxon>ecological metagenomes</taxon>
    </lineage>
</organism>
<dbReference type="Gene3D" id="1.10.1760.20">
    <property type="match status" value="1"/>
</dbReference>
<keyword evidence="1" id="KW-1133">Transmembrane helix</keyword>
<feature type="transmembrane region" description="Helical" evidence="1">
    <location>
        <begin position="230"/>
        <end position="248"/>
    </location>
</feature>
<feature type="transmembrane region" description="Helical" evidence="1">
    <location>
        <begin position="70"/>
        <end position="89"/>
    </location>
</feature>
<protein>
    <submittedName>
        <fullName evidence="2">Unannotated protein</fullName>
    </submittedName>
</protein>
<dbReference type="Pfam" id="PF12822">
    <property type="entry name" value="ECF_trnsprt"/>
    <property type="match status" value="1"/>
</dbReference>
<feature type="transmembrane region" description="Helical" evidence="1">
    <location>
        <begin position="101"/>
        <end position="130"/>
    </location>
</feature>
<feature type="transmembrane region" description="Helical" evidence="1">
    <location>
        <begin position="136"/>
        <end position="154"/>
    </location>
</feature>
<feature type="transmembrane region" description="Helical" evidence="1">
    <location>
        <begin position="166"/>
        <end position="184"/>
    </location>
</feature>
<feature type="transmembrane region" description="Helical" evidence="1">
    <location>
        <begin position="46"/>
        <end position="64"/>
    </location>
</feature>
<dbReference type="EMBL" id="CAFBRA010000062">
    <property type="protein sequence ID" value="CAB5076024.1"/>
    <property type="molecule type" value="Genomic_DNA"/>
</dbReference>
<reference evidence="2" key="1">
    <citation type="submission" date="2020-05" db="EMBL/GenBank/DDBJ databases">
        <authorList>
            <person name="Chiriac C."/>
            <person name="Salcher M."/>
            <person name="Ghai R."/>
            <person name="Kavagutti S V."/>
        </authorList>
    </citation>
    <scope>NUCLEOTIDE SEQUENCE</scope>
</reference>
<name>A0A6J6W5X6_9ZZZZ</name>
<evidence type="ECO:0000313" key="4">
    <source>
        <dbReference type="EMBL" id="CAB5076024.1"/>
    </source>
</evidence>
<feature type="transmembrane region" description="Helical" evidence="1">
    <location>
        <begin position="16"/>
        <end position="34"/>
    </location>
</feature>